<dbReference type="SUPFAM" id="SSF46689">
    <property type="entry name" value="Homeodomain-like"/>
    <property type="match status" value="1"/>
</dbReference>
<evidence type="ECO:0000313" key="7">
    <source>
        <dbReference type="Proteomes" id="UP000235828"/>
    </source>
</evidence>
<dbReference type="InterPro" id="IPR001647">
    <property type="entry name" value="HTH_TetR"/>
</dbReference>
<dbReference type="EMBL" id="LT960612">
    <property type="protein sequence ID" value="SON53146.1"/>
    <property type="molecule type" value="Genomic_DNA"/>
</dbReference>
<evidence type="ECO:0000256" key="4">
    <source>
        <dbReference type="PROSITE-ProRule" id="PRU00335"/>
    </source>
</evidence>
<dbReference type="PANTHER" id="PTHR47506:SF6">
    <property type="entry name" value="HTH-TYPE TRANSCRIPTIONAL REPRESSOR NEMR"/>
    <property type="match status" value="1"/>
</dbReference>
<dbReference type="InterPro" id="IPR009057">
    <property type="entry name" value="Homeodomain-like_sf"/>
</dbReference>
<keyword evidence="2 4" id="KW-0238">DNA-binding</keyword>
<feature type="DNA-binding region" description="H-T-H motif" evidence="4">
    <location>
        <begin position="28"/>
        <end position="47"/>
    </location>
</feature>
<sequence length="198" mass="22512">MRKGKVTREHILNIAFKLASENGLESLTIGELAKHCGMSKSGLFAHFNSKDNLQVSVLEQANLVFVHRVISPARENLHLSIEDKLRTLMQNWLGWNHSFQGSCMFLDAWKDGAHSDSVTQKALRKTITTWVNYLTIQISKGIDSNEFRKDLDAEQATFELYGLYLSAQLFYSIKGEQASKLQFWQGVSDLIASWKSTR</sequence>
<keyword evidence="1" id="KW-0805">Transcription regulation</keyword>
<dbReference type="Pfam" id="PF16925">
    <property type="entry name" value="TetR_C_13"/>
    <property type="match status" value="1"/>
</dbReference>
<dbReference type="PROSITE" id="PS50977">
    <property type="entry name" value="HTH_TETR_2"/>
    <property type="match status" value="1"/>
</dbReference>
<dbReference type="Proteomes" id="UP000235828">
    <property type="component" value="Chromosome B"/>
</dbReference>
<protein>
    <submittedName>
        <fullName evidence="6">Transcriptional regulator</fullName>
    </submittedName>
</protein>
<keyword evidence="7" id="KW-1185">Reference proteome</keyword>
<name>A0A2N8ZMQ7_9VIBR</name>
<gene>
    <name evidence="6" type="ORF">VTAP4600_B1535</name>
</gene>
<dbReference type="Gene3D" id="1.10.10.60">
    <property type="entry name" value="Homeodomain-like"/>
    <property type="match status" value="1"/>
</dbReference>
<accession>A0A2N8ZMQ7</accession>
<dbReference type="Pfam" id="PF00440">
    <property type="entry name" value="TetR_N"/>
    <property type="match status" value="1"/>
</dbReference>
<feature type="domain" description="HTH tetR-type" evidence="5">
    <location>
        <begin position="5"/>
        <end position="65"/>
    </location>
</feature>
<evidence type="ECO:0000259" key="5">
    <source>
        <dbReference type="PROSITE" id="PS50977"/>
    </source>
</evidence>
<keyword evidence="3" id="KW-0804">Transcription</keyword>
<evidence type="ECO:0000256" key="1">
    <source>
        <dbReference type="ARBA" id="ARBA00023015"/>
    </source>
</evidence>
<organism evidence="6 7">
    <name type="scientific">Vibrio tapetis subsp. tapetis</name>
    <dbReference type="NCBI Taxonomy" id="1671868"/>
    <lineage>
        <taxon>Bacteria</taxon>
        <taxon>Pseudomonadati</taxon>
        <taxon>Pseudomonadota</taxon>
        <taxon>Gammaproteobacteria</taxon>
        <taxon>Vibrionales</taxon>
        <taxon>Vibrionaceae</taxon>
        <taxon>Vibrio</taxon>
    </lineage>
</organism>
<evidence type="ECO:0000256" key="2">
    <source>
        <dbReference type="ARBA" id="ARBA00023125"/>
    </source>
</evidence>
<evidence type="ECO:0000313" key="6">
    <source>
        <dbReference type="EMBL" id="SON53146.1"/>
    </source>
</evidence>
<reference evidence="6 7" key="1">
    <citation type="submission" date="2017-10" db="EMBL/GenBank/DDBJ databases">
        <authorList>
            <person name="Banno H."/>
            <person name="Chua N.-H."/>
        </authorList>
    </citation>
    <scope>NUCLEOTIDE SEQUENCE [LARGE SCALE GENOMIC DNA]</scope>
    <source>
        <strain evidence="6">Vibrio tapetis CECT4600</strain>
    </source>
</reference>
<dbReference type="RefSeq" id="WP_102525215.1">
    <property type="nucleotide sequence ID" value="NZ_LT960612.1"/>
</dbReference>
<dbReference type="PRINTS" id="PR00455">
    <property type="entry name" value="HTHTETR"/>
</dbReference>
<dbReference type="InterPro" id="IPR036271">
    <property type="entry name" value="Tet_transcr_reg_TetR-rel_C_sf"/>
</dbReference>
<dbReference type="OrthoDB" id="326421at2"/>
<dbReference type="Gene3D" id="1.10.357.10">
    <property type="entry name" value="Tetracycline Repressor, domain 2"/>
    <property type="match status" value="1"/>
</dbReference>
<dbReference type="KEGG" id="vta:B1535"/>
<dbReference type="SUPFAM" id="SSF48498">
    <property type="entry name" value="Tetracyclin repressor-like, C-terminal domain"/>
    <property type="match status" value="1"/>
</dbReference>
<proteinExistence type="predicted"/>
<dbReference type="PANTHER" id="PTHR47506">
    <property type="entry name" value="TRANSCRIPTIONAL REGULATORY PROTEIN"/>
    <property type="match status" value="1"/>
</dbReference>
<dbReference type="InterPro" id="IPR011075">
    <property type="entry name" value="TetR_C"/>
</dbReference>
<evidence type="ECO:0000256" key="3">
    <source>
        <dbReference type="ARBA" id="ARBA00023163"/>
    </source>
</evidence>
<dbReference type="GO" id="GO:0003677">
    <property type="term" value="F:DNA binding"/>
    <property type="evidence" value="ECO:0007669"/>
    <property type="project" value="UniProtKB-UniRule"/>
</dbReference>
<dbReference type="AlphaFoldDB" id="A0A2N8ZMQ7"/>